<name>A0A8S1V4R8_9CILI</name>
<accession>A0A8S1V4R8</accession>
<dbReference type="EMBL" id="CAJJDO010000053">
    <property type="protein sequence ID" value="CAD8170852.1"/>
    <property type="molecule type" value="Genomic_DNA"/>
</dbReference>
<organism evidence="1 2">
    <name type="scientific">Paramecium pentaurelia</name>
    <dbReference type="NCBI Taxonomy" id="43138"/>
    <lineage>
        <taxon>Eukaryota</taxon>
        <taxon>Sar</taxon>
        <taxon>Alveolata</taxon>
        <taxon>Ciliophora</taxon>
        <taxon>Intramacronucleata</taxon>
        <taxon>Oligohymenophorea</taxon>
        <taxon>Peniculida</taxon>
        <taxon>Parameciidae</taxon>
        <taxon>Paramecium</taxon>
    </lineage>
</organism>
<proteinExistence type="predicted"/>
<protein>
    <submittedName>
        <fullName evidence="1">Uncharacterized protein</fullName>
    </submittedName>
</protein>
<sequence>MPTIMFCYLCSLNKQKPDSMVLQMLNAPRFYLSKECIFVLCYFNPLLPSNSTLQLSHIFPLLSLVKHFIFIYHFQLKRSFSFLPI</sequence>
<gene>
    <name evidence="1" type="ORF">PPENT_87.1.T0530279</name>
</gene>
<evidence type="ECO:0000313" key="1">
    <source>
        <dbReference type="EMBL" id="CAD8170852.1"/>
    </source>
</evidence>
<dbReference type="AlphaFoldDB" id="A0A8S1V4R8"/>
<comment type="caution">
    <text evidence="1">The sequence shown here is derived from an EMBL/GenBank/DDBJ whole genome shotgun (WGS) entry which is preliminary data.</text>
</comment>
<keyword evidence="2" id="KW-1185">Reference proteome</keyword>
<reference evidence="1" key="1">
    <citation type="submission" date="2021-01" db="EMBL/GenBank/DDBJ databases">
        <authorList>
            <consortium name="Genoscope - CEA"/>
            <person name="William W."/>
        </authorList>
    </citation>
    <scope>NUCLEOTIDE SEQUENCE</scope>
</reference>
<dbReference type="Proteomes" id="UP000689195">
    <property type="component" value="Unassembled WGS sequence"/>
</dbReference>
<evidence type="ECO:0000313" key="2">
    <source>
        <dbReference type="Proteomes" id="UP000689195"/>
    </source>
</evidence>